<dbReference type="Gene3D" id="3.40.50.2000">
    <property type="entry name" value="Glycogen Phosphorylase B"/>
    <property type="match status" value="2"/>
</dbReference>
<dbReference type="UniPathway" id="UPA00219"/>
<feature type="binding site" evidence="10">
    <location>
        <begin position="21"/>
        <end position="23"/>
    </location>
    <ligand>
        <name>UDP-N-acetyl-alpha-D-glucosamine</name>
        <dbReference type="ChEBI" id="CHEBI:57705"/>
    </ligand>
</feature>
<comment type="similarity">
    <text evidence="10">Belongs to the glycosyltransferase 28 family. MurG subfamily.</text>
</comment>
<comment type="pathway">
    <text evidence="10">Cell wall biogenesis; peptidoglycan biosynthesis.</text>
</comment>
<keyword evidence="7 10" id="KW-0472">Membrane</keyword>
<comment type="caution">
    <text evidence="10">Lacks conserved residue(s) required for the propagation of feature annotation.</text>
</comment>
<dbReference type="EC" id="2.4.1.227" evidence="10"/>
<dbReference type="GO" id="GO:0050511">
    <property type="term" value="F:undecaprenyldiphospho-muramoylpentapeptide beta-N-acetylglucosaminyltransferase activity"/>
    <property type="evidence" value="ECO:0007669"/>
    <property type="project" value="UniProtKB-UniRule"/>
</dbReference>
<keyword evidence="9 10" id="KW-0961">Cell wall biogenesis/degradation</keyword>
<protein>
    <recommendedName>
        <fullName evidence="10">UDP-N-acetylglucosamine--N-acetylmuramyl-(pentapeptide) pyrophosphoryl-undecaprenol N-acetylglucosamine transferase</fullName>
        <ecNumber evidence="10">2.4.1.227</ecNumber>
    </recommendedName>
    <alternativeName>
        <fullName evidence="10">Undecaprenyl-PP-MurNAc-pentapeptide-UDPGlcNAc GlcNAc transferase</fullName>
    </alternativeName>
</protein>
<keyword evidence="2 10" id="KW-0132">Cell division</keyword>
<comment type="catalytic activity">
    <reaction evidence="10">
        <text>di-trans,octa-cis-undecaprenyl diphospho-N-acetyl-alpha-D-muramoyl-L-alanyl-D-glutamyl-meso-2,6-diaminopimeloyl-D-alanyl-D-alanine + UDP-N-acetyl-alpha-D-glucosamine = di-trans,octa-cis-undecaprenyl diphospho-[N-acetyl-alpha-D-glucosaminyl-(1-&gt;4)]-N-acetyl-alpha-D-muramoyl-L-alanyl-D-glutamyl-meso-2,6-diaminopimeloyl-D-alanyl-D-alanine + UDP + H(+)</text>
        <dbReference type="Rhea" id="RHEA:31227"/>
        <dbReference type="ChEBI" id="CHEBI:15378"/>
        <dbReference type="ChEBI" id="CHEBI:57705"/>
        <dbReference type="ChEBI" id="CHEBI:58223"/>
        <dbReference type="ChEBI" id="CHEBI:61387"/>
        <dbReference type="ChEBI" id="CHEBI:61388"/>
        <dbReference type="EC" id="2.4.1.227"/>
    </reaction>
</comment>
<dbReference type="GO" id="GO:0051991">
    <property type="term" value="F:UDP-N-acetyl-D-glucosamine:N-acetylmuramoyl-L-alanyl-D-glutamyl-meso-2,6-diaminopimelyl-D-alanyl-D-alanine-diphosphoundecaprenol 4-beta-N-acetylglucosaminlytransferase activity"/>
    <property type="evidence" value="ECO:0007669"/>
    <property type="project" value="RHEA"/>
</dbReference>
<feature type="domain" description="Glycosyltransferase family 28 N-terminal" evidence="11">
    <location>
        <begin position="14"/>
        <end position="151"/>
    </location>
</feature>
<comment type="caution">
    <text evidence="13">The sequence shown here is derived from an EMBL/GenBank/DDBJ whole genome shotgun (WGS) entry which is preliminary data.</text>
</comment>
<dbReference type="Proteomes" id="UP000186341">
    <property type="component" value="Unassembled WGS sequence"/>
</dbReference>
<keyword evidence="6 10" id="KW-0573">Peptidoglycan synthesis</keyword>
<evidence type="ECO:0000313" key="14">
    <source>
        <dbReference type="Proteomes" id="UP000186341"/>
    </source>
</evidence>
<evidence type="ECO:0000313" key="13">
    <source>
        <dbReference type="EMBL" id="OLU37754.1"/>
    </source>
</evidence>
<keyword evidence="1 10" id="KW-1003">Cell membrane</keyword>
<keyword evidence="3 10" id="KW-0328">Glycosyltransferase</keyword>
<comment type="function">
    <text evidence="10">Cell wall formation. Catalyzes the transfer of a GlcNAc subunit on undecaprenyl-pyrophosphoryl-MurNAc-pentapeptide (lipid intermediate I) to form undecaprenyl-pyrophosphoryl-MurNAc-(pentapeptide)GlcNAc (lipid intermediate II).</text>
</comment>
<dbReference type="Pfam" id="PF04101">
    <property type="entry name" value="Glyco_tran_28_C"/>
    <property type="match status" value="1"/>
</dbReference>
<keyword evidence="5 10" id="KW-0133">Cell shape</keyword>
<feature type="binding site" evidence="10">
    <location>
        <position position="206"/>
    </location>
    <ligand>
        <name>UDP-N-acetyl-alpha-D-glucosamine</name>
        <dbReference type="ChEBI" id="CHEBI:57705"/>
    </ligand>
</feature>
<keyword evidence="8 10" id="KW-0131">Cell cycle</keyword>
<proteinExistence type="inferred from homology"/>
<dbReference type="Pfam" id="PF03033">
    <property type="entry name" value="Glyco_transf_28"/>
    <property type="match status" value="1"/>
</dbReference>
<evidence type="ECO:0000256" key="6">
    <source>
        <dbReference type="ARBA" id="ARBA00022984"/>
    </source>
</evidence>
<dbReference type="GO" id="GO:0051301">
    <property type="term" value="P:cell division"/>
    <property type="evidence" value="ECO:0007669"/>
    <property type="project" value="UniProtKB-KW"/>
</dbReference>
<evidence type="ECO:0000256" key="3">
    <source>
        <dbReference type="ARBA" id="ARBA00022676"/>
    </source>
</evidence>
<dbReference type="GeneID" id="82203467"/>
<evidence type="ECO:0000256" key="10">
    <source>
        <dbReference type="HAMAP-Rule" id="MF_00033"/>
    </source>
</evidence>
<evidence type="ECO:0000259" key="12">
    <source>
        <dbReference type="Pfam" id="PF04101"/>
    </source>
</evidence>
<evidence type="ECO:0000256" key="4">
    <source>
        <dbReference type="ARBA" id="ARBA00022679"/>
    </source>
</evidence>
<dbReference type="InterPro" id="IPR007235">
    <property type="entry name" value="Glyco_trans_28_C"/>
</dbReference>
<feature type="binding site" evidence="10">
    <location>
        <position position="298"/>
    </location>
    <ligand>
        <name>UDP-N-acetyl-alpha-D-glucosamine</name>
        <dbReference type="ChEBI" id="CHEBI:57705"/>
    </ligand>
</feature>
<evidence type="ECO:0000259" key="11">
    <source>
        <dbReference type="Pfam" id="PF03033"/>
    </source>
</evidence>
<evidence type="ECO:0000256" key="1">
    <source>
        <dbReference type="ARBA" id="ARBA00022475"/>
    </source>
</evidence>
<dbReference type="InterPro" id="IPR006009">
    <property type="entry name" value="GlcNAc_MurG"/>
</dbReference>
<sequence length="369" mass="40571">MTTKLNHKDRKRKIILTAGGTGGHIYPALALADLWKAQDPQTEFLFIGNDDRMEATLIPERGYPFIGLHSSGLEISLAHKIKAVFQTISCYFKACRIMKNEKPDLVVGFGGYVTAPVLAAARSVKIPYMIHEQNSVVGKANRMVMKEASGIAVCYEKCFEVFEGSKTRLIGNPRASLAVQASGDQAYFESLGLKKDKKTIMIVMGSLGSSSVNDLMKEALNGIDPSLQVLYVCGKQNPADPKDFPEHVIVQDFVNTTKIYPFLDGIICRAGATTLCEVEALGIPAIIIPSPYVANNHQFYNASMLTQNQAALMIEEKDLNAKTLKEAIDEAFVDEGKRQQLHENALKMGTPDAAYDLIQWADEIIDKGH</sequence>
<dbReference type="CDD" id="cd03785">
    <property type="entry name" value="GT28_MurG"/>
    <property type="match status" value="1"/>
</dbReference>
<dbReference type="EMBL" id="MPJW01000190">
    <property type="protein sequence ID" value="OLU37754.1"/>
    <property type="molecule type" value="Genomic_DNA"/>
</dbReference>
<dbReference type="InterPro" id="IPR004276">
    <property type="entry name" value="GlycoTrans_28_N"/>
</dbReference>
<keyword evidence="14" id="KW-1185">Reference proteome</keyword>
<dbReference type="OrthoDB" id="9808936at2"/>
<dbReference type="GO" id="GO:0005886">
    <property type="term" value="C:plasma membrane"/>
    <property type="evidence" value="ECO:0007669"/>
    <property type="project" value="UniProtKB-SubCell"/>
</dbReference>
<accession>A0A1U7NE67</accession>
<dbReference type="GO" id="GO:0071555">
    <property type="term" value="P:cell wall organization"/>
    <property type="evidence" value="ECO:0007669"/>
    <property type="project" value="UniProtKB-KW"/>
</dbReference>
<dbReference type="GO" id="GO:0009252">
    <property type="term" value="P:peptidoglycan biosynthetic process"/>
    <property type="evidence" value="ECO:0007669"/>
    <property type="project" value="UniProtKB-UniRule"/>
</dbReference>
<feature type="binding site" evidence="10">
    <location>
        <position position="134"/>
    </location>
    <ligand>
        <name>UDP-N-acetyl-alpha-D-glucosamine</name>
        <dbReference type="ChEBI" id="CHEBI:57705"/>
    </ligand>
</feature>
<keyword evidence="4 10" id="KW-0808">Transferase</keyword>
<comment type="subcellular location">
    <subcellularLocation>
        <location evidence="10">Cell membrane</location>
        <topology evidence="10">Peripheral membrane protein</topology>
        <orientation evidence="10">Cytoplasmic side</orientation>
    </subcellularLocation>
</comment>
<evidence type="ECO:0000256" key="7">
    <source>
        <dbReference type="ARBA" id="ARBA00023136"/>
    </source>
</evidence>
<gene>
    <name evidence="10" type="primary">murG</name>
    <name evidence="13" type="ORF">BO222_09890</name>
</gene>
<dbReference type="SUPFAM" id="SSF53756">
    <property type="entry name" value="UDP-Glycosyltransferase/glycogen phosphorylase"/>
    <property type="match status" value="1"/>
</dbReference>
<evidence type="ECO:0000256" key="8">
    <source>
        <dbReference type="ARBA" id="ARBA00023306"/>
    </source>
</evidence>
<dbReference type="PANTHER" id="PTHR21015">
    <property type="entry name" value="UDP-N-ACETYLGLUCOSAMINE--N-ACETYLMURAMYL-(PENTAPEPTIDE) PYROPHOSPHORYL-UNDECAPRENOL N-ACETYLGLUCOSAMINE TRANSFERASE 1"/>
    <property type="match status" value="1"/>
</dbReference>
<evidence type="ECO:0000256" key="2">
    <source>
        <dbReference type="ARBA" id="ARBA00022618"/>
    </source>
</evidence>
<dbReference type="GO" id="GO:0005975">
    <property type="term" value="P:carbohydrate metabolic process"/>
    <property type="evidence" value="ECO:0007669"/>
    <property type="project" value="InterPro"/>
</dbReference>
<evidence type="ECO:0000256" key="9">
    <source>
        <dbReference type="ARBA" id="ARBA00023316"/>
    </source>
</evidence>
<dbReference type="RefSeq" id="WP_075820657.1">
    <property type="nucleotide sequence ID" value="NZ_CAOUMU010000029.1"/>
</dbReference>
<name>A0A1U7NE67_9FIRM</name>
<dbReference type="HAMAP" id="MF_00033">
    <property type="entry name" value="MurG"/>
    <property type="match status" value="1"/>
</dbReference>
<dbReference type="GO" id="GO:0008360">
    <property type="term" value="P:regulation of cell shape"/>
    <property type="evidence" value="ECO:0007669"/>
    <property type="project" value="UniProtKB-KW"/>
</dbReference>
<dbReference type="NCBIfam" id="TIGR01133">
    <property type="entry name" value="murG"/>
    <property type="match status" value="1"/>
</dbReference>
<evidence type="ECO:0000256" key="5">
    <source>
        <dbReference type="ARBA" id="ARBA00022960"/>
    </source>
</evidence>
<dbReference type="AlphaFoldDB" id="A0A1U7NE67"/>
<reference evidence="13 14" key="1">
    <citation type="submission" date="2016-11" db="EMBL/GenBank/DDBJ databases">
        <title>Description of two novel members of the family Erysipelotrichaceae: Ileibacterium lipovorans gen. nov., sp. nov. and Dubosiella newyorkensis, gen. nov., sp. nov.</title>
        <authorList>
            <person name="Cox L.M."/>
            <person name="Sohn J."/>
            <person name="Tyrrell K.L."/>
            <person name="Citron D.M."/>
            <person name="Lawson P.A."/>
            <person name="Patel N.B."/>
            <person name="Iizumi T."/>
            <person name="Perez-Perez G.I."/>
            <person name="Goldstein E.J."/>
            <person name="Blaser M.J."/>
        </authorList>
    </citation>
    <scope>NUCLEOTIDE SEQUENCE [LARGE SCALE GENOMIC DNA]</scope>
    <source>
        <strain evidence="13 14">NYU-BL-A3</strain>
    </source>
</reference>
<organism evidence="13 14">
    <name type="scientific">Ileibacterium valens</name>
    <dbReference type="NCBI Taxonomy" id="1862668"/>
    <lineage>
        <taxon>Bacteria</taxon>
        <taxon>Bacillati</taxon>
        <taxon>Bacillota</taxon>
        <taxon>Erysipelotrichia</taxon>
        <taxon>Erysipelotrichales</taxon>
        <taxon>Erysipelotrichaceae</taxon>
        <taxon>Ileibacterium</taxon>
    </lineage>
</organism>
<feature type="domain" description="Glycosyl transferase family 28 C-terminal" evidence="12">
    <location>
        <begin position="199"/>
        <end position="354"/>
    </location>
</feature>
<dbReference type="PANTHER" id="PTHR21015:SF22">
    <property type="entry name" value="GLYCOSYLTRANSFERASE"/>
    <property type="match status" value="1"/>
</dbReference>